<protein>
    <submittedName>
        <fullName evidence="5">Flavin reductase family protein</fullName>
    </submittedName>
</protein>
<accession>A0ABS3GTF1</accession>
<dbReference type="PROSITE" id="PS51257">
    <property type="entry name" value="PROKAR_LIPOPROTEIN"/>
    <property type="match status" value="1"/>
</dbReference>
<comment type="caution">
    <text evidence="5">The sequence shown here is derived from an EMBL/GenBank/DDBJ whole genome shotgun (WGS) entry which is preliminary data.</text>
</comment>
<evidence type="ECO:0000259" key="4">
    <source>
        <dbReference type="SMART" id="SM00903"/>
    </source>
</evidence>
<evidence type="ECO:0000313" key="5">
    <source>
        <dbReference type="EMBL" id="MBO0417907.1"/>
    </source>
</evidence>
<dbReference type="PANTHER" id="PTHR43567:SF1">
    <property type="entry name" value="FLAVOREDOXIN"/>
    <property type="match status" value="1"/>
</dbReference>
<dbReference type="Proteomes" id="UP000664349">
    <property type="component" value="Unassembled WGS sequence"/>
</dbReference>
<dbReference type="InterPro" id="IPR052174">
    <property type="entry name" value="Flavoredoxin"/>
</dbReference>
<comment type="similarity">
    <text evidence="3">Belongs to the flavoredoxin family.</text>
</comment>
<comment type="cofactor">
    <cofactor evidence="1">
        <name>FMN</name>
        <dbReference type="ChEBI" id="CHEBI:58210"/>
    </cofactor>
</comment>
<dbReference type="SMART" id="SM00903">
    <property type="entry name" value="Flavin_Reduct"/>
    <property type="match status" value="1"/>
</dbReference>
<evidence type="ECO:0000256" key="3">
    <source>
        <dbReference type="ARBA" id="ARBA00038054"/>
    </source>
</evidence>
<dbReference type="Gene3D" id="2.30.110.10">
    <property type="entry name" value="Electron Transport, Fmn-binding Protein, Chain A"/>
    <property type="match status" value="1"/>
</dbReference>
<feature type="domain" description="Flavin reductase like" evidence="4">
    <location>
        <begin position="16"/>
        <end position="166"/>
    </location>
</feature>
<dbReference type="PANTHER" id="PTHR43567">
    <property type="entry name" value="FLAVOREDOXIN-RELATED-RELATED"/>
    <property type="match status" value="1"/>
</dbReference>
<evidence type="ECO:0000256" key="1">
    <source>
        <dbReference type="ARBA" id="ARBA00001917"/>
    </source>
</evidence>
<sequence length="189" mass="20501">MPMSRLLAVDLAKSYRLLNHGPTVLVSCAAGERSNVMAAAWAMPLDFDPPKVAVVIDKATYSRELIEASGEFVLNVPCRAQAAEVLRAGGADGRRVDKFAHSGLSRLPSLRVGAPRVDGCIAYLECRVISKPENESRYDLFIGEVVAAEADAEVFADGHWRFDDDAKRSLHYIAGGAFFATGEAFEVEK</sequence>
<dbReference type="EMBL" id="JAFLRD010000022">
    <property type="protein sequence ID" value="MBO0417907.1"/>
    <property type="molecule type" value="Genomic_DNA"/>
</dbReference>
<dbReference type="SUPFAM" id="SSF50475">
    <property type="entry name" value="FMN-binding split barrel"/>
    <property type="match status" value="1"/>
</dbReference>
<gene>
    <name evidence="5" type="ORF">J1C50_20585</name>
</gene>
<dbReference type="Pfam" id="PF01613">
    <property type="entry name" value="Flavin_Reduct"/>
    <property type="match status" value="1"/>
</dbReference>
<keyword evidence="2" id="KW-0285">Flavoprotein</keyword>
<reference evidence="5 6" key="1">
    <citation type="submission" date="2021-03" db="EMBL/GenBank/DDBJ databases">
        <title>First Case of infection caused by Chromobacterium haemolyticum derived from water in China.</title>
        <authorList>
            <person name="Chen J."/>
            <person name="Liu C."/>
        </authorList>
    </citation>
    <scope>NUCLEOTIDE SEQUENCE [LARGE SCALE GENOMIC DNA]</scope>
    <source>
        <strain evidence="5 6">WJ-5</strain>
    </source>
</reference>
<dbReference type="InterPro" id="IPR012349">
    <property type="entry name" value="Split_barrel_FMN-bd"/>
</dbReference>
<proteinExistence type="inferred from homology"/>
<name>A0ABS3GTF1_9NEIS</name>
<keyword evidence="6" id="KW-1185">Reference proteome</keyword>
<dbReference type="InterPro" id="IPR002563">
    <property type="entry name" value="Flavin_Rdtase-like_dom"/>
</dbReference>
<evidence type="ECO:0000256" key="2">
    <source>
        <dbReference type="ARBA" id="ARBA00022630"/>
    </source>
</evidence>
<evidence type="ECO:0000313" key="6">
    <source>
        <dbReference type="Proteomes" id="UP000664349"/>
    </source>
</evidence>
<organism evidence="5 6">
    <name type="scientific">Chromobacterium haemolyticum</name>
    <dbReference type="NCBI Taxonomy" id="394935"/>
    <lineage>
        <taxon>Bacteria</taxon>
        <taxon>Pseudomonadati</taxon>
        <taxon>Pseudomonadota</taxon>
        <taxon>Betaproteobacteria</taxon>
        <taxon>Neisseriales</taxon>
        <taxon>Chromobacteriaceae</taxon>
        <taxon>Chromobacterium</taxon>
    </lineage>
</organism>